<keyword evidence="3" id="KW-1003">Cell membrane</keyword>
<evidence type="ECO:0000313" key="15">
    <source>
        <dbReference type="Proteomes" id="UP001209878"/>
    </source>
</evidence>
<reference evidence="14" key="1">
    <citation type="journal article" date="2023" name="Mol. Biol. Evol.">
        <title>Third-Generation Sequencing Reveals the Adaptive Role of the Epigenome in Three Deep-Sea Polychaetes.</title>
        <authorList>
            <person name="Perez M."/>
            <person name="Aroh O."/>
            <person name="Sun Y."/>
            <person name="Lan Y."/>
            <person name="Juniper S.K."/>
            <person name="Young C.R."/>
            <person name="Angers B."/>
            <person name="Qian P.Y."/>
        </authorList>
    </citation>
    <scope>NUCLEOTIDE SEQUENCE</scope>
    <source>
        <strain evidence="14">R07B-5</strain>
    </source>
</reference>
<evidence type="ECO:0000259" key="12">
    <source>
        <dbReference type="PROSITE" id="PS50227"/>
    </source>
</evidence>
<feature type="transmembrane region" description="Helical" evidence="11">
    <location>
        <begin position="149"/>
        <end position="170"/>
    </location>
</feature>
<feature type="transmembrane region" description="Helical" evidence="11">
    <location>
        <begin position="272"/>
        <end position="293"/>
    </location>
</feature>
<dbReference type="PANTHER" id="PTHR45620:SF42">
    <property type="entry name" value="G-PROTEIN COUPLED RECEPTOR SEB-2"/>
    <property type="match status" value="1"/>
</dbReference>
<dbReference type="PROSITE" id="PS00649">
    <property type="entry name" value="G_PROTEIN_RECEP_F2_1"/>
    <property type="match status" value="1"/>
</dbReference>
<dbReference type="InterPro" id="IPR050332">
    <property type="entry name" value="GPCR_2"/>
</dbReference>
<dbReference type="Gene3D" id="1.20.1070.10">
    <property type="entry name" value="Rhodopsin 7-helix transmembrane proteins"/>
    <property type="match status" value="1"/>
</dbReference>
<keyword evidence="4 11" id="KW-0812">Transmembrane</keyword>
<evidence type="ECO:0000256" key="9">
    <source>
        <dbReference type="ARBA" id="ARBA00023180"/>
    </source>
</evidence>
<dbReference type="SMART" id="SM00008">
    <property type="entry name" value="HormR"/>
    <property type="match status" value="1"/>
</dbReference>
<evidence type="ECO:0000256" key="2">
    <source>
        <dbReference type="ARBA" id="ARBA00005314"/>
    </source>
</evidence>
<feature type="domain" description="G-protein coupled receptors family 2 profile 2" evidence="13">
    <location>
        <begin position="113"/>
        <end position="311"/>
    </location>
</feature>
<comment type="caution">
    <text evidence="14">The sequence shown here is derived from an EMBL/GenBank/DDBJ whole genome shotgun (WGS) entry which is preliminary data.</text>
</comment>
<evidence type="ECO:0000256" key="7">
    <source>
        <dbReference type="ARBA" id="ARBA00023136"/>
    </source>
</evidence>
<dbReference type="PROSITE" id="PS50227">
    <property type="entry name" value="G_PROTEIN_RECEP_F2_3"/>
    <property type="match status" value="1"/>
</dbReference>
<evidence type="ECO:0000259" key="13">
    <source>
        <dbReference type="PROSITE" id="PS50261"/>
    </source>
</evidence>
<dbReference type="SUPFAM" id="SSF111418">
    <property type="entry name" value="Hormone receptor domain"/>
    <property type="match status" value="1"/>
</dbReference>
<dbReference type="EMBL" id="JAODUO010001458">
    <property type="protein sequence ID" value="KAK2163502.1"/>
    <property type="molecule type" value="Genomic_DNA"/>
</dbReference>
<proteinExistence type="inferred from homology"/>
<comment type="similarity">
    <text evidence="2">Belongs to the G-protein coupled receptor 2 family.</text>
</comment>
<dbReference type="Pfam" id="PF02793">
    <property type="entry name" value="HRM"/>
    <property type="match status" value="1"/>
</dbReference>
<keyword evidence="9" id="KW-0325">Glycoprotein</keyword>
<dbReference type="PROSITE" id="PS50261">
    <property type="entry name" value="G_PROTEIN_RECEP_F2_4"/>
    <property type="match status" value="1"/>
</dbReference>
<dbReference type="InterPro" id="IPR017983">
    <property type="entry name" value="GPCR_2_secretin-like_CS"/>
</dbReference>
<evidence type="ECO:0008006" key="16">
    <source>
        <dbReference type="Google" id="ProtNLM"/>
    </source>
</evidence>
<feature type="domain" description="G-protein coupled receptors family 2 profile 1" evidence="12">
    <location>
        <begin position="27"/>
        <end position="108"/>
    </location>
</feature>
<keyword evidence="10" id="KW-0807">Transducer</keyword>
<evidence type="ECO:0000256" key="11">
    <source>
        <dbReference type="SAM" id="Phobius"/>
    </source>
</evidence>
<feature type="transmembrane region" description="Helical" evidence="11">
    <location>
        <begin position="112"/>
        <end position="137"/>
    </location>
</feature>
<dbReference type="AlphaFoldDB" id="A0AAD9K2E5"/>
<dbReference type="GO" id="GO:0005886">
    <property type="term" value="C:plasma membrane"/>
    <property type="evidence" value="ECO:0007669"/>
    <property type="project" value="UniProtKB-SubCell"/>
</dbReference>
<evidence type="ECO:0000256" key="10">
    <source>
        <dbReference type="ARBA" id="ARBA00023224"/>
    </source>
</evidence>
<evidence type="ECO:0000256" key="8">
    <source>
        <dbReference type="ARBA" id="ARBA00023170"/>
    </source>
</evidence>
<dbReference type="Gene3D" id="4.10.1240.10">
    <property type="entry name" value="GPCR, family 2, extracellular hormone receptor domain"/>
    <property type="match status" value="1"/>
</dbReference>
<evidence type="ECO:0000256" key="4">
    <source>
        <dbReference type="ARBA" id="ARBA00022692"/>
    </source>
</evidence>
<organism evidence="14 15">
    <name type="scientific">Ridgeia piscesae</name>
    <name type="common">Tubeworm</name>
    <dbReference type="NCBI Taxonomy" id="27915"/>
    <lineage>
        <taxon>Eukaryota</taxon>
        <taxon>Metazoa</taxon>
        <taxon>Spiralia</taxon>
        <taxon>Lophotrochozoa</taxon>
        <taxon>Annelida</taxon>
        <taxon>Polychaeta</taxon>
        <taxon>Sedentaria</taxon>
        <taxon>Canalipalpata</taxon>
        <taxon>Sabellida</taxon>
        <taxon>Siboglinidae</taxon>
        <taxon>Ridgeia</taxon>
    </lineage>
</organism>
<dbReference type="Proteomes" id="UP001209878">
    <property type="component" value="Unassembled WGS sequence"/>
</dbReference>
<accession>A0AAD9K2E5</accession>
<evidence type="ECO:0000256" key="5">
    <source>
        <dbReference type="ARBA" id="ARBA00022989"/>
    </source>
</evidence>
<dbReference type="PRINTS" id="PR00249">
    <property type="entry name" value="GPCRSECRETIN"/>
</dbReference>
<evidence type="ECO:0000313" key="14">
    <source>
        <dbReference type="EMBL" id="KAK2163502.1"/>
    </source>
</evidence>
<dbReference type="InterPro" id="IPR036445">
    <property type="entry name" value="GPCR_2_extracell_dom_sf"/>
</dbReference>
<dbReference type="InterPro" id="IPR017981">
    <property type="entry name" value="GPCR_2-like_7TM"/>
</dbReference>
<dbReference type="InterPro" id="IPR001879">
    <property type="entry name" value="GPCR_2_extracellular_dom"/>
</dbReference>
<dbReference type="GO" id="GO:0008528">
    <property type="term" value="F:G protein-coupled peptide receptor activity"/>
    <property type="evidence" value="ECO:0007669"/>
    <property type="project" value="TreeGrafter"/>
</dbReference>
<dbReference type="GO" id="GO:0007188">
    <property type="term" value="P:adenylate cyclase-modulating G protein-coupled receptor signaling pathway"/>
    <property type="evidence" value="ECO:0007669"/>
    <property type="project" value="TreeGrafter"/>
</dbReference>
<dbReference type="InterPro" id="IPR000832">
    <property type="entry name" value="GPCR_2_secretin-like"/>
</dbReference>
<evidence type="ECO:0000256" key="1">
    <source>
        <dbReference type="ARBA" id="ARBA00004651"/>
    </source>
</evidence>
<protein>
    <recommendedName>
        <fullName evidence="16">Calcitonin receptor</fullName>
    </recommendedName>
</protein>
<evidence type="ECO:0000256" key="6">
    <source>
        <dbReference type="ARBA" id="ARBA00023040"/>
    </source>
</evidence>
<keyword evidence="15" id="KW-1185">Reference proteome</keyword>
<gene>
    <name evidence="14" type="ORF">NP493_1451g01041</name>
</gene>
<evidence type="ECO:0000256" key="3">
    <source>
        <dbReference type="ARBA" id="ARBA00022475"/>
    </source>
</evidence>
<dbReference type="GO" id="GO:0007166">
    <property type="term" value="P:cell surface receptor signaling pathway"/>
    <property type="evidence" value="ECO:0007669"/>
    <property type="project" value="InterPro"/>
</dbReference>
<keyword evidence="6" id="KW-0297">G-protein coupled receptor</keyword>
<dbReference type="PANTHER" id="PTHR45620">
    <property type="entry name" value="PDF RECEPTOR-LIKE PROTEIN-RELATED"/>
    <property type="match status" value="1"/>
</dbReference>
<sequence length="311" mass="35905">MARVCAASLSNDECARWRACCSAAVDCCDAQLREPRSDDDDRNCARTWDGYRCWWETRPGQVATTSCPAFVEHSITTRRAVKQCTLNGTWYEKNGMAWTDYTACLDRESYMVGVYICVACSGLSITLLLPAVVIFFIFRDLYKQHRVRLHINFFLALALQGVASILWYGLVHYDLFVHTSSTSTVLHRNPLWCRLLSFSKIYFASATYFWMFCEGYFLHRLISKAFEPPKTLIWLFLFGWGMPLIPTVIYSIVRGSIANDSCWAISVNDYEWIVYAPNLFCLVVNLLFLSNILRILLFQLHSHPHEPSNFR</sequence>
<feature type="transmembrane region" description="Helical" evidence="11">
    <location>
        <begin position="231"/>
        <end position="252"/>
    </location>
</feature>
<feature type="transmembrane region" description="Helical" evidence="11">
    <location>
        <begin position="201"/>
        <end position="219"/>
    </location>
</feature>
<comment type="subcellular location">
    <subcellularLocation>
        <location evidence="1">Cell membrane</location>
        <topology evidence="1">Multi-pass membrane protein</topology>
    </subcellularLocation>
</comment>
<keyword evidence="5 11" id="KW-1133">Transmembrane helix</keyword>
<keyword evidence="8" id="KW-0675">Receptor</keyword>
<name>A0AAD9K2E5_RIDPI</name>
<keyword evidence="7 11" id="KW-0472">Membrane</keyword>
<dbReference type="Pfam" id="PF00002">
    <property type="entry name" value="7tm_2"/>
    <property type="match status" value="1"/>
</dbReference>